<protein>
    <submittedName>
        <fullName evidence="1">Uncharacterized protein</fullName>
    </submittedName>
</protein>
<evidence type="ECO:0000313" key="1">
    <source>
        <dbReference type="EMBL" id="KAG6399833.1"/>
    </source>
</evidence>
<dbReference type="PANTHER" id="PTHR34996:SF3">
    <property type="entry name" value="OS06G0327400 PROTEIN"/>
    <property type="match status" value="1"/>
</dbReference>
<dbReference type="EMBL" id="PNBA02000015">
    <property type="protein sequence ID" value="KAG6399833.1"/>
    <property type="molecule type" value="Genomic_DNA"/>
</dbReference>
<reference evidence="1" key="2">
    <citation type="submission" date="2020-08" db="EMBL/GenBank/DDBJ databases">
        <title>Plant Genome Project.</title>
        <authorList>
            <person name="Zhang R.-G."/>
        </authorList>
    </citation>
    <scope>NUCLEOTIDE SEQUENCE</scope>
    <source>
        <strain evidence="1">Huo1</strain>
        <tissue evidence="1">Leaf</tissue>
    </source>
</reference>
<name>A0A8X8WRE9_SALSN</name>
<gene>
    <name evidence="1" type="ORF">SASPL_141318</name>
</gene>
<sequence length="115" mass="13508">MMSKRWCGMKGLRLNSRRFSVHRLRTNFLFILRVFNKWKNSYKCLRLLRRNLVRRSRRGNKGGSTGTDRVSGCRYTVVRTINHSNSFCSEAIADCLEFIKRNSVSIDDDTNPMID</sequence>
<proteinExistence type="predicted"/>
<dbReference type="AlphaFoldDB" id="A0A8X8WRE9"/>
<organism evidence="1">
    <name type="scientific">Salvia splendens</name>
    <name type="common">Scarlet sage</name>
    <dbReference type="NCBI Taxonomy" id="180675"/>
    <lineage>
        <taxon>Eukaryota</taxon>
        <taxon>Viridiplantae</taxon>
        <taxon>Streptophyta</taxon>
        <taxon>Embryophyta</taxon>
        <taxon>Tracheophyta</taxon>
        <taxon>Spermatophyta</taxon>
        <taxon>Magnoliopsida</taxon>
        <taxon>eudicotyledons</taxon>
        <taxon>Gunneridae</taxon>
        <taxon>Pentapetalae</taxon>
        <taxon>asterids</taxon>
        <taxon>lamiids</taxon>
        <taxon>Lamiales</taxon>
        <taxon>Lamiaceae</taxon>
        <taxon>Nepetoideae</taxon>
        <taxon>Mentheae</taxon>
        <taxon>Salviinae</taxon>
        <taxon>Salvia</taxon>
        <taxon>Salvia subgen. Calosphace</taxon>
        <taxon>core Calosphace</taxon>
    </lineage>
</organism>
<evidence type="ECO:0000313" key="2">
    <source>
        <dbReference type="Proteomes" id="UP000298416"/>
    </source>
</evidence>
<dbReference type="PANTHER" id="PTHR34996">
    <property type="entry name" value="OS06G0327400 PROTEIN"/>
    <property type="match status" value="1"/>
</dbReference>
<comment type="caution">
    <text evidence="1">The sequence shown here is derived from an EMBL/GenBank/DDBJ whole genome shotgun (WGS) entry which is preliminary data.</text>
</comment>
<keyword evidence="2" id="KW-1185">Reference proteome</keyword>
<accession>A0A8X8WRE9</accession>
<dbReference type="Proteomes" id="UP000298416">
    <property type="component" value="Unassembled WGS sequence"/>
</dbReference>
<reference evidence="1" key="1">
    <citation type="submission" date="2018-01" db="EMBL/GenBank/DDBJ databases">
        <authorList>
            <person name="Mao J.F."/>
        </authorList>
    </citation>
    <scope>NUCLEOTIDE SEQUENCE</scope>
    <source>
        <strain evidence="1">Huo1</strain>
        <tissue evidence="1">Leaf</tissue>
    </source>
</reference>